<dbReference type="Proteomes" id="UP000002586">
    <property type="component" value="Chromosome"/>
</dbReference>
<dbReference type="STRING" id="156889.Mmc1_1808"/>
<feature type="transmembrane region" description="Helical" evidence="1">
    <location>
        <begin position="20"/>
        <end position="37"/>
    </location>
</feature>
<dbReference type="OrthoDB" id="7328287at2"/>
<organism evidence="2 3">
    <name type="scientific">Magnetococcus marinus (strain ATCC BAA-1437 / JCM 17883 / MC-1)</name>
    <dbReference type="NCBI Taxonomy" id="156889"/>
    <lineage>
        <taxon>Bacteria</taxon>
        <taxon>Pseudomonadati</taxon>
        <taxon>Pseudomonadota</taxon>
        <taxon>Magnetococcia</taxon>
        <taxon>Magnetococcales</taxon>
        <taxon>Magnetococcaceae</taxon>
        <taxon>Magnetococcus</taxon>
    </lineage>
</organism>
<gene>
    <name evidence="2" type="ordered locus">Mmc1_1808</name>
</gene>
<dbReference type="HOGENOM" id="CLU_625303_0_0_5"/>
<reference evidence="2 3" key="2">
    <citation type="journal article" date="2012" name="Int. J. Syst. Evol. Microbiol.">
        <title>Magnetococcus marinus gen. nov., sp. nov., a marine, magnetotactic bacterium that represents a novel lineage (Magnetococcaceae fam. nov.; Magnetococcales ord. nov.) at the base of the Alphaproteobacteria.</title>
        <authorList>
            <person name="Bazylinski D.A."/>
            <person name="Williams T.J."/>
            <person name="Lefevre C.T."/>
            <person name="Berg R.J."/>
            <person name="Zhang C.L."/>
            <person name="Bowser S.S."/>
            <person name="Dean A.J."/>
            <person name="Beveridge T.J."/>
        </authorList>
    </citation>
    <scope>NUCLEOTIDE SEQUENCE [LARGE SCALE GENOMIC DNA]</scope>
    <source>
        <strain evidence="3">ATCC BAA-1437 / JCM 17883 / MC-1</strain>
    </source>
</reference>
<feature type="transmembrane region" description="Helical" evidence="1">
    <location>
        <begin position="359"/>
        <end position="383"/>
    </location>
</feature>
<keyword evidence="1" id="KW-0472">Membrane</keyword>
<evidence type="ECO:0000313" key="3">
    <source>
        <dbReference type="Proteomes" id="UP000002586"/>
    </source>
</evidence>
<keyword evidence="1" id="KW-0812">Transmembrane</keyword>
<feature type="transmembrane region" description="Helical" evidence="1">
    <location>
        <begin position="274"/>
        <end position="295"/>
    </location>
</feature>
<dbReference type="eggNOG" id="ENOG50314AU">
    <property type="taxonomic scope" value="Bacteria"/>
</dbReference>
<keyword evidence="1" id="KW-1133">Transmembrane helix</keyword>
<sequence>MRLNPEFLRNLWIEMSLHRLIVMPIVLGGLFYLSWMTSSVNTLWNPRNFLILTYTVLVMMWGVPQAGDSVIQEILHRTWDSQRMSILSPWSMTWGKLLGSTIFTWYGGIMVLGMLYAVMHLHYPYFPTTRLHQLLLYSVGCGLLGQSLSLLLSLLSIHGGSLPRRRYISGPLAVGLVVSLLYLLGVIFFLVVPDAEKEMVFWHGWQTTLPTFTLYSLASFLLWSWLGLYRLMSQELQKPTGPLVWIAFLIFLCWYGAGFIQLSPSMEAGDQQMLQLWLAQAIMALLTYFAAFFESKNLLSYRKTLYYARRGAWRNLWHTIPLWWVGLCLLTAMLLNSLMSPFRLEFTQATLLFSGNAPIHLKWAMLAALLFMFRDLALMQLIYLNPNGQRARATIILYLLVLYILLPSVAATLGAAHITAPLFFPMAGYDPILIVSPPMVEALVVIGLAWSRWKSLMKSA</sequence>
<feature type="transmembrane region" description="Helical" evidence="1">
    <location>
        <begin position="432"/>
        <end position="450"/>
    </location>
</feature>
<feature type="transmembrane region" description="Helical" evidence="1">
    <location>
        <begin position="49"/>
        <end position="67"/>
    </location>
</feature>
<evidence type="ECO:0000313" key="2">
    <source>
        <dbReference type="EMBL" id="ABK44316.1"/>
    </source>
</evidence>
<feature type="transmembrane region" description="Helical" evidence="1">
    <location>
        <begin position="212"/>
        <end position="231"/>
    </location>
</feature>
<reference evidence="3" key="1">
    <citation type="journal article" date="2009" name="Appl. Environ. Microbiol.">
        <title>Complete genome sequence of the chemolithoautotrophic marine magnetotactic coccus strain MC-1.</title>
        <authorList>
            <person name="Schubbe S."/>
            <person name="Williams T.J."/>
            <person name="Xie G."/>
            <person name="Kiss H.E."/>
            <person name="Brettin T.S."/>
            <person name="Martinez D."/>
            <person name="Ross C.A."/>
            <person name="Schuler D."/>
            <person name="Cox B.L."/>
            <person name="Nealson K.H."/>
            <person name="Bazylinski D.A."/>
        </authorList>
    </citation>
    <scope>NUCLEOTIDE SEQUENCE [LARGE SCALE GENOMIC DNA]</scope>
    <source>
        <strain evidence="3">ATCC BAA-1437 / JCM 17883 / MC-1</strain>
    </source>
</reference>
<feature type="transmembrane region" description="Helical" evidence="1">
    <location>
        <begin position="102"/>
        <end position="123"/>
    </location>
</feature>
<feature type="transmembrane region" description="Helical" evidence="1">
    <location>
        <begin position="135"/>
        <end position="155"/>
    </location>
</feature>
<name>A0L8M3_MAGMM</name>
<dbReference type="RefSeq" id="WP_011713460.1">
    <property type="nucleotide sequence ID" value="NC_008576.1"/>
</dbReference>
<dbReference type="KEGG" id="mgm:Mmc1_1808"/>
<proteinExistence type="predicted"/>
<feature type="transmembrane region" description="Helical" evidence="1">
    <location>
        <begin position="243"/>
        <end position="262"/>
    </location>
</feature>
<protein>
    <submittedName>
        <fullName evidence="2">Uncharacterized protein</fullName>
    </submittedName>
</protein>
<accession>A0L8M3</accession>
<evidence type="ECO:0000256" key="1">
    <source>
        <dbReference type="SAM" id="Phobius"/>
    </source>
</evidence>
<feature type="transmembrane region" description="Helical" evidence="1">
    <location>
        <begin position="395"/>
        <end position="420"/>
    </location>
</feature>
<keyword evidence="3" id="KW-1185">Reference proteome</keyword>
<dbReference type="AlphaFoldDB" id="A0L8M3"/>
<dbReference type="EMBL" id="CP000471">
    <property type="protein sequence ID" value="ABK44316.1"/>
    <property type="molecule type" value="Genomic_DNA"/>
</dbReference>
<feature type="transmembrane region" description="Helical" evidence="1">
    <location>
        <begin position="167"/>
        <end position="192"/>
    </location>
</feature>
<feature type="transmembrane region" description="Helical" evidence="1">
    <location>
        <begin position="316"/>
        <end position="339"/>
    </location>
</feature>